<dbReference type="PANTHER" id="PTHR41771">
    <property type="entry name" value="MEMBRANE PROTEIN-RELATED"/>
    <property type="match status" value="1"/>
</dbReference>
<evidence type="ECO:0000313" key="3">
    <source>
        <dbReference type="EMBL" id="MCA9380799.1"/>
    </source>
</evidence>
<sequence length="263" mass="28345">MKKIFFVVFFIAIFVLAISLPVSAQSIGAPITETVYGKITDIEEQEAPQGLDISILKYSVTVKEGGEEKQIESVISTLPDFLTAGYQVGDQVVVNKITTPDGVITYNIVDYVRTTPMIVLALIFIVITILVARKKGILSLLGLVISFVVIFKLILPSILSGDSPIIVTLIAAAIMIPVNFYLAHGFNRKTTYAVISTIITLIFTGILSTIFVSWSKLTGFTSDEAGFLQALTDGVVNIRELILAGILIGALGILDDITISQSS</sequence>
<comment type="caution">
    <text evidence="3">The sequence shown here is derived from an EMBL/GenBank/DDBJ whole genome shotgun (WGS) entry which is preliminary data.</text>
</comment>
<keyword evidence="1" id="KW-0472">Membrane</keyword>
<proteinExistence type="predicted"/>
<evidence type="ECO:0000256" key="2">
    <source>
        <dbReference type="SAM" id="SignalP"/>
    </source>
</evidence>
<protein>
    <submittedName>
        <fullName evidence="3">YibE/F family protein</fullName>
    </submittedName>
</protein>
<keyword evidence="1" id="KW-0812">Transmembrane</keyword>
<feature type="transmembrane region" description="Helical" evidence="1">
    <location>
        <begin position="190"/>
        <end position="214"/>
    </location>
</feature>
<dbReference type="Proteomes" id="UP000775877">
    <property type="component" value="Unassembled WGS sequence"/>
</dbReference>
<evidence type="ECO:0000256" key="1">
    <source>
        <dbReference type="SAM" id="Phobius"/>
    </source>
</evidence>
<gene>
    <name evidence="3" type="ORF">KC678_00880</name>
</gene>
<feature type="transmembrane region" description="Helical" evidence="1">
    <location>
        <begin position="138"/>
        <end position="159"/>
    </location>
</feature>
<accession>A0A955IAC9</accession>
<feature type="transmembrane region" description="Helical" evidence="1">
    <location>
        <begin position="111"/>
        <end position="131"/>
    </location>
</feature>
<dbReference type="AlphaFoldDB" id="A0A955IAC9"/>
<feature type="transmembrane region" description="Helical" evidence="1">
    <location>
        <begin position="165"/>
        <end position="183"/>
    </location>
</feature>
<name>A0A955IAC9_9BACT</name>
<feature type="transmembrane region" description="Helical" evidence="1">
    <location>
        <begin position="234"/>
        <end position="254"/>
    </location>
</feature>
<feature type="chain" id="PRO_5036980220" evidence="2">
    <location>
        <begin position="25"/>
        <end position="263"/>
    </location>
</feature>
<feature type="signal peptide" evidence="2">
    <location>
        <begin position="1"/>
        <end position="24"/>
    </location>
</feature>
<dbReference type="Pfam" id="PF07907">
    <property type="entry name" value="YibE_F"/>
    <property type="match status" value="1"/>
</dbReference>
<reference evidence="3" key="2">
    <citation type="journal article" date="2021" name="Microbiome">
        <title>Successional dynamics and alternative stable states in a saline activated sludge microbial community over 9 years.</title>
        <authorList>
            <person name="Wang Y."/>
            <person name="Ye J."/>
            <person name="Ju F."/>
            <person name="Liu L."/>
            <person name="Boyd J.A."/>
            <person name="Deng Y."/>
            <person name="Parks D.H."/>
            <person name="Jiang X."/>
            <person name="Yin X."/>
            <person name="Woodcroft B.J."/>
            <person name="Tyson G.W."/>
            <person name="Hugenholtz P."/>
            <person name="Polz M.F."/>
            <person name="Zhang T."/>
        </authorList>
    </citation>
    <scope>NUCLEOTIDE SEQUENCE</scope>
    <source>
        <strain evidence="3">HKST-UBA13</strain>
    </source>
</reference>
<organism evidence="3 4">
    <name type="scientific">Candidatus Dojkabacteria bacterium</name>
    <dbReference type="NCBI Taxonomy" id="2099670"/>
    <lineage>
        <taxon>Bacteria</taxon>
        <taxon>Candidatus Dojkabacteria</taxon>
    </lineage>
</organism>
<reference evidence="3" key="1">
    <citation type="submission" date="2020-04" db="EMBL/GenBank/DDBJ databases">
        <authorList>
            <person name="Zhang T."/>
        </authorList>
    </citation>
    <scope>NUCLEOTIDE SEQUENCE</scope>
    <source>
        <strain evidence="3">HKST-UBA13</strain>
    </source>
</reference>
<keyword evidence="2" id="KW-0732">Signal</keyword>
<feature type="non-terminal residue" evidence="3">
    <location>
        <position position="263"/>
    </location>
</feature>
<keyword evidence="1" id="KW-1133">Transmembrane helix</keyword>
<dbReference type="EMBL" id="JAGQLJ010000015">
    <property type="protein sequence ID" value="MCA9380799.1"/>
    <property type="molecule type" value="Genomic_DNA"/>
</dbReference>
<evidence type="ECO:0000313" key="4">
    <source>
        <dbReference type="Proteomes" id="UP000775877"/>
    </source>
</evidence>
<dbReference type="PANTHER" id="PTHR41771:SF1">
    <property type="entry name" value="MEMBRANE PROTEIN"/>
    <property type="match status" value="1"/>
</dbReference>
<dbReference type="InterPro" id="IPR012507">
    <property type="entry name" value="YibE_F"/>
</dbReference>